<organism evidence="6 7">
    <name type="scientific">Desulfobacter hydrogenophilus</name>
    <dbReference type="NCBI Taxonomy" id="2291"/>
    <lineage>
        <taxon>Bacteria</taxon>
        <taxon>Pseudomonadati</taxon>
        <taxon>Thermodesulfobacteriota</taxon>
        <taxon>Desulfobacteria</taxon>
        <taxon>Desulfobacterales</taxon>
        <taxon>Desulfobacteraceae</taxon>
        <taxon>Desulfobacter</taxon>
    </lineage>
</organism>
<dbReference type="InterPro" id="IPR003439">
    <property type="entry name" value="ABC_transporter-like_ATP-bd"/>
</dbReference>
<dbReference type="GO" id="GO:0016887">
    <property type="term" value="F:ATP hydrolysis activity"/>
    <property type="evidence" value="ECO:0007669"/>
    <property type="project" value="InterPro"/>
</dbReference>
<dbReference type="GO" id="GO:0005524">
    <property type="term" value="F:ATP binding"/>
    <property type="evidence" value="ECO:0007669"/>
    <property type="project" value="UniProtKB-KW"/>
</dbReference>
<evidence type="ECO:0000313" key="7">
    <source>
        <dbReference type="Proteomes" id="UP000248798"/>
    </source>
</evidence>
<dbReference type="EMBL" id="CP036313">
    <property type="protein sequence ID" value="QBH14363.1"/>
    <property type="molecule type" value="Genomic_DNA"/>
</dbReference>
<dbReference type="Proteomes" id="UP000293902">
    <property type="component" value="Chromosome"/>
</dbReference>
<dbReference type="PROSITE" id="PS00211">
    <property type="entry name" value="ABC_TRANSPORTER_1"/>
    <property type="match status" value="1"/>
</dbReference>
<reference evidence="5 8" key="2">
    <citation type="submission" date="2019-02" db="EMBL/GenBank/DDBJ databases">
        <title>Complete genome sequence of Desulfobacter hydrogenophilus AcRS1.</title>
        <authorList>
            <person name="Marietou A."/>
            <person name="Lund M.B."/>
            <person name="Marshall I.P.G."/>
            <person name="Schreiber L."/>
            <person name="Jorgensen B."/>
        </authorList>
    </citation>
    <scope>NUCLEOTIDE SEQUENCE [LARGE SCALE GENOMIC DNA]</scope>
    <source>
        <strain evidence="5 8">AcRS1</strain>
    </source>
</reference>
<evidence type="ECO:0000256" key="3">
    <source>
        <dbReference type="ARBA" id="ARBA00022840"/>
    </source>
</evidence>
<keyword evidence="3 5" id="KW-0067">ATP-binding</keyword>
<evidence type="ECO:0000313" key="8">
    <source>
        <dbReference type="Proteomes" id="UP000293902"/>
    </source>
</evidence>
<dbReference type="OrthoDB" id="9809450at2"/>
<dbReference type="EMBL" id="QLNI01000016">
    <property type="protein sequence ID" value="RAM02312.1"/>
    <property type="molecule type" value="Genomic_DNA"/>
</dbReference>
<name>A0A328FFS7_9BACT</name>
<gene>
    <name evidence="6" type="ORF">DO021_09370</name>
    <name evidence="5" type="ORF">EYB58_16425</name>
</gene>
<accession>A0A328FFS7</accession>
<sequence length="224" mass="25265">MNDQRPCFKFHDVSFAWHGERVILDGQSFTLPQGIFALIHGPSGAGKSTLLRLMNRLEEPDTGKISYLDQNLTAWNPSELRQQVAYLQQTPVIPDQSVRDILLQPFCFCVNKEKAKPSDKVLEQLLGKVKMKDVALDDSGAALSVGQRQRLSLLRTVLTSPSVLLLDEPTSSLDHESKRYVHELVEDLNRQGTTLVMITHDKFLPKNVPVMEITIDQGRVFVCR</sequence>
<feature type="domain" description="ABC transporter" evidence="4">
    <location>
        <begin position="8"/>
        <end position="222"/>
    </location>
</feature>
<dbReference type="Gene3D" id="3.40.50.300">
    <property type="entry name" value="P-loop containing nucleotide triphosphate hydrolases"/>
    <property type="match status" value="1"/>
</dbReference>
<dbReference type="RefSeq" id="WP_111955999.1">
    <property type="nucleotide sequence ID" value="NZ_CP036313.1"/>
</dbReference>
<evidence type="ECO:0000313" key="6">
    <source>
        <dbReference type="EMBL" id="RAM02312.1"/>
    </source>
</evidence>
<keyword evidence="2" id="KW-0547">Nucleotide-binding</keyword>
<dbReference type="AlphaFoldDB" id="A0A328FFS7"/>
<dbReference type="PANTHER" id="PTHR43423:SF1">
    <property type="entry name" value="ABC TRANSPORTER I FAMILY MEMBER 17"/>
    <property type="match status" value="1"/>
</dbReference>
<dbReference type="SMART" id="SM00382">
    <property type="entry name" value="AAA"/>
    <property type="match status" value="1"/>
</dbReference>
<keyword evidence="8" id="KW-1185">Reference proteome</keyword>
<keyword evidence="1" id="KW-0813">Transport</keyword>
<evidence type="ECO:0000259" key="4">
    <source>
        <dbReference type="PROSITE" id="PS50893"/>
    </source>
</evidence>
<dbReference type="CDD" id="cd03228">
    <property type="entry name" value="ABCC_MRP_Like"/>
    <property type="match status" value="1"/>
</dbReference>
<dbReference type="InterPro" id="IPR027417">
    <property type="entry name" value="P-loop_NTPase"/>
</dbReference>
<dbReference type="Pfam" id="PF00005">
    <property type="entry name" value="ABC_tran"/>
    <property type="match status" value="1"/>
</dbReference>
<dbReference type="PANTHER" id="PTHR43423">
    <property type="entry name" value="ABC TRANSPORTER I FAMILY MEMBER 17"/>
    <property type="match status" value="1"/>
</dbReference>
<dbReference type="PROSITE" id="PS50893">
    <property type="entry name" value="ABC_TRANSPORTER_2"/>
    <property type="match status" value="1"/>
</dbReference>
<dbReference type="Proteomes" id="UP000248798">
    <property type="component" value="Unassembled WGS sequence"/>
</dbReference>
<evidence type="ECO:0000256" key="1">
    <source>
        <dbReference type="ARBA" id="ARBA00022448"/>
    </source>
</evidence>
<reference evidence="6 7" key="1">
    <citation type="submission" date="2018-06" db="EMBL/GenBank/DDBJ databases">
        <title>Complete Genome Sequence of Desulfobacter hydrogenophilus (DSM3380).</title>
        <authorList>
            <person name="Marietou A."/>
            <person name="Schreiber L."/>
            <person name="Marshall I."/>
            <person name="Jorgensen B."/>
        </authorList>
    </citation>
    <scope>NUCLEOTIDE SEQUENCE [LARGE SCALE GENOMIC DNA]</scope>
    <source>
        <strain evidence="6 7">DSM 3380</strain>
    </source>
</reference>
<dbReference type="SUPFAM" id="SSF52540">
    <property type="entry name" value="P-loop containing nucleoside triphosphate hydrolases"/>
    <property type="match status" value="1"/>
</dbReference>
<evidence type="ECO:0000313" key="5">
    <source>
        <dbReference type="EMBL" id="QBH14363.1"/>
    </source>
</evidence>
<evidence type="ECO:0000256" key="2">
    <source>
        <dbReference type="ARBA" id="ARBA00022741"/>
    </source>
</evidence>
<protein>
    <submittedName>
        <fullName evidence="5">ATP-binding cassette domain-containing protein</fullName>
    </submittedName>
</protein>
<proteinExistence type="predicted"/>
<dbReference type="InterPro" id="IPR017871">
    <property type="entry name" value="ABC_transporter-like_CS"/>
</dbReference>
<dbReference type="InterPro" id="IPR003593">
    <property type="entry name" value="AAA+_ATPase"/>
</dbReference>